<sequence length="327" mass="35390">MLNTLNRRLEKAMPLITPASVLIGVLLGTHLSGYAYLSTWIFAFITFSGSISSNVRNFFTVIRRPLPLLLTMVILHVLVPFLALLLGHVFFAGDAFTITGLVLAVAIPTGISSFIWVSIYKGNTVLTLAIILVDTLLSPLIVPFTLSLLVGAQVEMDAGAIMQSLLVMVVLPSILGMLLNEWTRGQIKVKWGPRLSPFSKLGLGVVVAINGSVVAPYLRSFDVSLLIICAVILLLAFSGYATGFLTAKMLRWDQDIVVAMTFNGGMRNISAGAVLAVSYFPAPVAVPVVLGMLFQQLTASLWGYILAHRKNPINFSEKANIRQSKVS</sequence>
<keyword evidence="2 5" id="KW-0812">Transmembrane</keyword>
<proteinExistence type="predicted"/>
<organism evidence="6 7">
    <name type="scientific">Paenibacillus wynnii</name>
    <dbReference type="NCBI Taxonomy" id="268407"/>
    <lineage>
        <taxon>Bacteria</taxon>
        <taxon>Bacillati</taxon>
        <taxon>Bacillota</taxon>
        <taxon>Bacilli</taxon>
        <taxon>Bacillales</taxon>
        <taxon>Paenibacillaceae</taxon>
        <taxon>Paenibacillus</taxon>
    </lineage>
</organism>
<dbReference type="Proteomes" id="UP000029734">
    <property type="component" value="Unassembled WGS sequence"/>
</dbReference>
<dbReference type="GO" id="GO:0016020">
    <property type="term" value="C:membrane"/>
    <property type="evidence" value="ECO:0007669"/>
    <property type="project" value="UniProtKB-SubCell"/>
</dbReference>
<evidence type="ECO:0000256" key="3">
    <source>
        <dbReference type="ARBA" id="ARBA00022989"/>
    </source>
</evidence>
<evidence type="ECO:0000256" key="2">
    <source>
        <dbReference type="ARBA" id="ARBA00022692"/>
    </source>
</evidence>
<accession>A0A098M8Q8</accession>
<comment type="subcellular location">
    <subcellularLocation>
        <location evidence="1">Membrane</location>
        <topology evidence="1">Multi-pass membrane protein</topology>
    </subcellularLocation>
</comment>
<dbReference type="STRING" id="268407.PWYN_25530"/>
<gene>
    <name evidence="6" type="ORF">PWYN_25530</name>
</gene>
<feature type="transmembrane region" description="Helical" evidence="5">
    <location>
        <begin position="67"/>
        <end position="90"/>
    </location>
</feature>
<evidence type="ECO:0000313" key="7">
    <source>
        <dbReference type="Proteomes" id="UP000029734"/>
    </source>
</evidence>
<evidence type="ECO:0000256" key="4">
    <source>
        <dbReference type="ARBA" id="ARBA00023136"/>
    </source>
</evidence>
<dbReference type="InterPro" id="IPR004710">
    <property type="entry name" value="Bilac:Na_transpt"/>
</dbReference>
<protein>
    <recommendedName>
        <fullName evidence="8">Bile acid:sodium symporter</fullName>
    </recommendedName>
</protein>
<dbReference type="Gene3D" id="1.20.1530.20">
    <property type="match status" value="1"/>
</dbReference>
<name>A0A098M8Q8_9BACL</name>
<dbReference type="InterPro" id="IPR038770">
    <property type="entry name" value="Na+/solute_symporter_sf"/>
</dbReference>
<reference evidence="6 7" key="1">
    <citation type="submission" date="2014-08" db="EMBL/GenBank/DDBJ databases">
        <authorList>
            <person name="den Bakker H.C."/>
        </authorList>
    </citation>
    <scope>NUCLEOTIDE SEQUENCE [LARGE SCALE GENOMIC DNA]</scope>
    <source>
        <strain evidence="6 7">DSM 18334</strain>
    </source>
</reference>
<dbReference type="PANTHER" id="PTHR10361">
    <property type="entry name" value="SODIUM-BILE ACID COTRANSPORTER"/>
    <property type="match status" value="1"/>
</dbReference>
<evidence type="ECO:0000256" key="5">
    <source>
        <dbReference type="SAM" id="Phobius"/>
    </source>
</evidence>
<feature type="transmembrane region" description="Helical" evidence="5">
    <location>
        <begin position="124"/>
        <end position="146"/>
    </location>
</feature>
<dbReference type="PANTHER" id="PTHR10361:SF28">
    <property type="entry name" value="P3 PROTEIN-RELATED"/>
    <property type="match status" value="1"/>
</dbReference>
<dbReference type="EMBL" id="JQCR01000003">
    <property type="protein sequence ID" value="KGE17912.1"/>
    <property type="molecule type" value="Genomic_DNA"/>
</dbReference>
<feature type="transmembrane region" description="Helical" evidence="5">
    <location>
        <begin position="224"/>
        <end position="245"/>
    </location>
</feature>
<feature type="transmembrane region" description="Helical" evidence="5">
    <location>
        <begin position="37"/>
        <end position="55"/>
    </location>
</feature>
<keyword evidence="4 5" id="KW-0472">Membrane</keyword>
<dbReference type="AlphaFoldDB" id="A0A098M8Q8"/>
<dbReference type="RefSeq" id="WP_036657407.1">
    <property type="nucleotide sequence ID" value="NZ_JQCR01000003.1"/>
</dbReference>
<feature type="transmembrane region" description="Helical" evidence="5">
    <location>
        <begin position="158"/>
        <end position="180"/>
    </location>
</feature>
<evidence type="ECO:0000313" key="6">
    <source>
        <dbReference type="EMBL" id="KGE17912.1"/>
    </source>
</evidence>
<evidence type="ECO:0000256" key="1">
    <source>
        <dbReference type="ARBA" id="ARBA00004141"/>
    </source>
</evidence>
<feature type="transmembrane region" description="Helical" evidence="5">
    <location>
        <begin position="12"/>
        <end position="31"/>
    </location>
</feature>
<feature type="transmembrane region" description="Helical" evidence="5">
    <location>
        <begin position="201"/>
        <end position="218"/>
    </location>
</feature>
<dbReference type="OrthoDB" id="1551454at2"/>
<keyword evidence="3 5" id="KW-1133">Transmembrane helix</keyword>
<dbReference type="Pfam" id="PF01758">
    <property type="entry name" value="SBF"/>
    <property type="match status" value="1"/>
</dbReference>
<keyword evidence="7" id="KW-1185">Reference proteome</keyword>
<reference evidence="6 7" key="2">
    <citation type="submission" date="2014-10" db="EMBL/GenBank/DDBJ databases">
        <title>Comparative genomics of the Paenibacillus odorifer group.</title>
        <authorList>
            <person name="Tsai Y.-C."/>
            <person name="Martin N."/>
            <person name="Korlach J."/>
            <person name="Wiedmann M."/>
        </authorList>
    </citation>
    <scope>NUCLEOTIDE SEQUENCE [LARGE SCALE GENOMIC DNA]</scope>
    <source>
        <strain evidence="6 7">DSM 18334</strain>
    </source>
</reference>
<dbReference type="InterPro" id="IPR002657">
    <property type="entry name" value="BilAc:Na_symport/Acr3"/>
</dbReference>
<comment type="caution">
    <text evidence="6">The sequence shown here is derived from an EMBL/GenBank/DDBJ whole genome shotgun (WGS) entry which is preliminary data.</text>
</comment>
<feature type="transmembrane region" description="Helical" evidence="5">
    <location>
        <begin position="96"/>
        <end position="117"/>
    </location>
</feature>
<dbReference type="eggNOG" id="COG0385">
    <property type="taxonomic scope" value="Bacteria"/>
</dbReference>
<evidence type="ECO:0008006" key="8">
    <source>
        <dbReference type="Google" id="ProtNLM"/>
    </source>
</evidence>